<dbReference type="GO" id="GO:0003677">
    <property type="term" value="F:DNA binding"/>
    <property type="evidence" value="ECO:0007669"/>
    <property type="project" value="UniProtKB-KW"/>
</dbReference>
<dbReference type="InterPro" id="IPR052021">
    <property type="entry name" value="Type-I_RS_S_subunit"/>
</dbReference>
<dbReference type="Gene3D" id="1.10.287.1120">
    <property type="entry name" value="Bipartite methylase S protein"/>
    <property type="match status" value="1"/>
</dbReference>
<keyword evidence="2" id="KW-0238">DNA-binding</keyword>
<dbReference type="EMBL" id="CAADFX010000236">
    <property type="protein sequence ID" value="VFK63999.1"/>
    <property type="molecule type" value="Genomic_DNA"/>
</dbReference>
<organism evidence="3">
    <name type="scientific">Candidatus Kentrum sp. TUN</name>
    <dbReference type="NCBI Taxonomy" id="2126343"/>
    <lineage>
        <taxon>Bacteria</taxon>
        <taxon>Pseudomonadati</taxon>
        <taxon>Pseudomonadota</taxon>
        <taxon>Gammaproteobacteria</taxon>
        <taxon>Candidatus Kentrum</taxon>
    </lineage>
</organism>
<protein>
    <recommendedName>
        <fullName evidence="4">Type I restriction modification DNA specificity domain-containing protein</fullName>
    </recommendedName>
</protein>
<dbReference type="SUPFAM" id="SSF116734">
    <property type="entry name" value="DNA methylase specificity domain"/>
    <property type="match status" value="1"/>
</dbReference>
<reference evidence="3" key="1">
    <citation type="submission" date="2019-02" db="EMBL/GenBank/DDBJ databases">
        <authorList>
            <person name="Gruber-Vodicka R. H."/>
            <person name="Seah K. B. B."/>
        </authorList>
    </citation>
    <scope>NUCLEOTIDE SEQUENCE</scope>
    <source>
        <strain evidence="3">BECK_BY1</strain>
    </source>
</reference>
<evidence type="ECO:0008006" key="4">
    <source>
        <dbReference type="Google" id="ProtNLM"/>
    </source>
</evidence>
<evidence type="ECO:0000313" key="3">
    <source>
        <dbReference type="EMBL" id="VFK63999.1"/>
    </source>
</evidence>
<dbReference type="AlphaFoldDB" id="A0A451AD96"/>
<name>A0A451AD96_9GAMM</name>
<evidence type="ECO:0000256" key="1">
    <source>
        <dbReference type="ARBA" id="ARBA00022747"/>
    </source>
</evidence>
<dbReference type="GO" id="GO:0009307">
    <property type="term" value="P:DNA restriction-modification system"/>
    <property type="evidence" value="ECO:0007669"/>
    <property type="project" value="UniProtKB-KW"/>
</dbReference>
<gene>
    <name evidence="3" type="ORF">BECKTUN1418D_GA0071000_12362</name>
</gene>
<dbReference type="InterPro" id="IPR044946">
    <property type="entry name" value="Restrct_endonuc_typeI_TRD_sf"/>
</dbReference>
<proteinExistence type="predicted"/>
<dbReference type="PANTHER" id="PTHR30408:SF13">
    <property type="entry name" value="TYPE I RESTRICTION ENZYME HINDI SPECIFICITY SUBUNIT"/>
    <property type="match status" value="1"/>
</dbReference>
<dbReference type="Gene3D" id="3.90.220.20">
    <property type="entry name" value="DNA methylase specificity domains"/>
    <property type="match status" value="1"/>
</dbReference>
<keyword evidence="1" id="KW-0680">Restriction system</keyword>
<evidence type="ECO:0000256" key="2">
    <source>
        <dbReference type="ARBA" id="ARBA00023125"/>
    </source>
</evidence>
<accession>A0A451AD96</accession>
<dbReference type="PANTHER" id="PTHR30408">
    <property type="entry name" value="TYPE-1 RESTRICTION ENZYME ECOKI SPECIFICITY PROTEIN"/>
    <property type="match status" value="1"/>
</dbReference>
<sequence>MFLFLNRLDFTPLNSGSTQPLLTQGTLKKQDLVYPDRSLLEAFSRVTRDLFEKIEKNNHESNALAAIRDLLLPKLMTGEIRVREAEKIAGEAI</sequence>